<comment type="similarity">
    <text evidence="6">Belongs to the Mrp/NBP35 ATP-binding proteins family.</text>
</comment>
<keyword evidence="3 6" id="KW-0067">ATP-binding</keyword>
<protein>
    <recommendedName>
        <fullName evidence="6">Iron-sulfur cluster carrier protein</fullName>
    </recommendedName>
</protein>
<dbReference type="InterPro" id="IPR003593">
    <property type="entry name" value="AAA+_ATPase"/>
</dbReference>
<keyword evidence="1 6" id="KW-0479">Metal-binding</keyword>
<keyword evidence="4 6" id="KW-0408">Iron</keyword>
<dbReference type="InterPro" id="IPR027417">
    <property type="entry name" value="P-loop_NTPase"/>
</dbReference>
<evidence type="ECO:0000313" key="8">
    <source>
        <dbReference type="EMBL" id="PIV63531.1"/>
    </source>
</evidence>
<dbReference type="GO" id="GO:0016226">
    <property type="term" value="P:iron-sulfur cluster assembly"/>
    <property type="evidence" value="ECO:0007669"/>
    <property type="project" value="InterPro"/>
</dbReference>
<accession>A0A2M7E765</accession>
<dbReference type="GO" id="GO:0005829">
    <property type="term" value="C:cytosol"/>
    <property type="evidence" value="ECO:0007669"/>
    <property type="project" value="TreeGrafter"/>
</dbReference>
<evidence type="ECO:0000259" key="7">
    <source>
        <dbReference type="SMART" id="SM00382"/>
    </source>
</evidence>
<dbReference type="CDD" id="cd02037">
    <property type="entry name" value="Mrp_NBP35"/>
    <property type="match status" value="1"/>
</dbReference>
<dbReference type="InterPro" id="IPR033756">
    <property type="entry name" value="YlxH/NBP35"/>
</dbReference>
<dbReference type="SMART" id="SM00382">
    <property type="entry name" value="AAA"/>
    <property type="match status" value="1"/>
</dbReference>
<dbReference type="GO" id="GO:0051536">
    <property type="term" value="F:iron-sulfur cluster binding"/>
    <property type="evidence" value="ECO:0007669"/>
    <property type="project" value="UniProtKB-UniRule"/>
</dbReference>
<reference evidence="9" key="1">
    <citation type="submission" date="2017-09" db="EMBL/GenBank/DDBJ databases">
        <title>Depth-based differentiation of microbial function through sediment-hosted aquifers and enrichment of novel symbionts in the deep terrestrial subsurface.</title>
        <authorList>
            <person name="Probst A.J."/>
            <person name="Ladd B."/>
            <person name="Jarett J.K."/>
            <person name="Geller-Mcgrath D.E."/>
            <person name="Sieber C.M.K."/>
            <person name="Emerson J.B."/>
            <person name="Anantharaman K."/>
            <person name="Thomas B.C."/>
            <person name="Malmstrom R."/>
            <person name="Stieglmeier M."/>
            <person name="Klingl A."/>
            <person name="Woyke T."/>
            <person name="Ryan C.M."/>
            <person name="Banfield J.F."/>
        </authorList>
    </citation>
    <scope>NUCLEOTIDE SEQUENCE [LARGE SCALE GENOMIC DNA]</scope>
</reference>
<evidence type="ECO:0000256" key="4">
    <source>
        <dbReference type="ARBA" id="ARBA00023004"/>
    </source>
</evidence>
<sequence length="279" mass="30435">MQKPERDSEQEKRLKDNMANIHHKILIISGKGGVGKTTVAVNLAYSLALKGYQVGILDIDLHGPNIAKMLGIENKKLSATDSGRIEPFEVLPNLKAVTIALIIESPEKPIIWRGPLKGIAIRQFLADVNWGKLDYLIIDSPPGTGDEPLSVGQLIPGISGAIIVTTPQDVAILDSTKAVYFAKELKMPVIGLIENMSGLICPYCKKKIDLFKTGGGEKSAADLKVPFLGRIPIEPEMVKAGDSGKPFIHFNQDMETAKIIKEIEEKIINFLDGDHNHSL</sequence>
<dbReference type="GO" id="GO:0005524">
    <property type="term" value="F:ATP binding"/>
    <property type="evidence" value="ECO:0007669"/>
    <property type="project" value="UniProtKB-UniRule"/>
</dbReference>
<dbReference type="HAMAP" id="MF_02040">
    <property type="entry name" value="Mrp_NBP35"/>
    <property type="match status" value="1"/>
</dbReference>
<dbReference type="PROSITE" id="PS01215">
    <property type="entry name" value="MRP"/>
    <property type="match status" value="1"/>
</dbReference>
<dbReference type="FunFam" id="3.40.50.300:FF:001119">
    <property type="entry name" value="Iron-sulfur cluster carrier protein"/>
    <property type="match status" value="1"/>
</dbReference>
<evidence type="ECO:0000256" key="3">
    <source>
        <dbReference type="ARBA" id="ARBA00022840"/>
    </source>
</evidence>
<comment type="function">
    <text evidence="6">Binds and transfers iron-sulfur (Fe-S) clusters to target apoproteins. Can hydrolyze ATP.</text>
</comment>
<keyword evidence="5 6" id="KW-0411">Iron-sulfur</keyword>
<dbReference type="InterPro" id="IPR000808">
    <property type="entry name" value="Mrp-like_CS"/>
</dbReference>
<evidence type="ECO:0000256" key="1">
    <source>
        <dbReference type="ARBA" id="ARBA00022723"/>
    </source>
</evidence>
<gene>
    <name evidence="8" type="ORF">COS11_06940</name>
</gene>
<comment type="subunit">
    <text evidence="6">Homodimer.</text>
</comment>
<dbReference type="GO" id="GO:0016887">
    <property type="term" value="F:ATP hydrolysis activity"/>
    <property type="evidence" value="ECO:0007669"/>
    <property type="project" value="UniProtKB-UniRule"/>
</dbReference>
<dbReference type="Proteomes" id="UP000228886">
    <property type="component" value="Unassembled WGS sequence"/>
</dbReference>
<evidence type="ECO:0000256" key="2">
    <source>
        <dbReference type="ARBA" id="ARBA00022741"/>
    </source>
</evidence>
<evidence type="ECO:0000256" key="6">
    <source>
        <dbReference type="HAMAP-Rule" id="MF_02040"/>
    </source>
</evidence>
<comment type="caution">
    <text evidence="8">The sequence shown here is derived from an EMBL/GenBank/DDBJ whole genome shotgun (WGS) entry which is preliminary data.</text>
</comment>
<dbReference type="PANTHER" id="PTHR23264">
    <property type="entry name" value="NUCLEOTIDE-BINDING PROTEIN NBP35 YEAST -RELATED"/>
    <property type="match status" value="1"/>
</dbReference>
<dbReference type="SUPFAM" id="SSF52540">
    <property type="entry name" value="P-loop containing nucleoside triphosphate hydrolases"/>
    <property type="match status" value="1"/>
</dbReference>
<dbReference type="Pfam" id="PF10609">
    <property type="entry name" value="ParA"/>
    <property type="match status" value="1"/>
</dbReference>
<dbReference type="GO" id="GO:0046872">
    <property type="term" value="F:metal ion binding"/>
    <property type="evidence" value="ECO:0007669"/>
    <property type="project" value="UniProtKB-KW"/>
</dbReference>
<feature type="binding site" evidence="6">
    <location>
        <begin position="30"/>
        <end position="37"/>
    </location>
    <ligand>
        <name>ATP</name>
        <dbReference type="ChEBI" id="CHEBI:30616"/>
    </ligand>
</feature>
<dbReference type="PANTHER" id="PTHR23264:SF19">
    <property type="entry name" value="CYTOSOLIC FE-S CLUSTER ASSEMBLY FACTOR NUBP2"/>
    <property type="match status" value="1"/>
</dbReference>
<keyword evidence="2 6" id="KW-0547">Nucleotide-binding</keyword>
<dbReference type="InterPro" id="IPR019591">
    <property type="entry name" value="Mrp/NBP35_ATP-bd"/>
</dbReference>
<dbReference type="GO" id="GO:0140663">
    <property type="term" value="F:ATP-dependent FeS chaperone activity"/>
    <property type="evidence" value="ECO:0007669"/>
    <property type="project" value="InterPro"/>
</dbReference>
<name>A0A2M7E765_9BACT</name>
<dbReference type="Gene3D" id="3.40.50.300">
    <property type="entry name" value="P-loop containing nucleotide triphosphate hydrolases"/>
    <property type="match status" value="1"/>
</dbReference>
<evidence type="ECO:0000313" key="9">
    <source>
        <dbReference type="Proteomes" id="UP000228886"/>
    </source>
</evidence>
<proteinExistence type="inferred from homology"/>
<dbReference type="EMBL" id="PETL01000331">
    <property type="protein sequence ID" value="PIV63531.1"/>
    <property type="molecule type" value="Genomic_DNA"/>
</dbReference>
<organism evidence="8 9">
    <name type="scientific">bacterium (Candidatus Ratteibacteria) CG01_land_8_20_14_3_00_40_19</name>
    <dbReference type="NCBI Taxonomy" id="2014290"/>
    <lineage>
        <taxon>Bacteria</taxon>
        <taxon>Candidatus Ratteibacteria</taxon>
    </lineage>
</organism>
<dbReference type="AlphaFoldDB" id="A0A2M7E765"/>
<keyword evidence="6" id="KW-0378">Hydrolase</keyword>
<feature type="domain" description="AAA+ ATPase" evidence="7">
    <location>
        <begin position="22"/>
        <end position="191"/>
    </location>
</feature>
<evidence type="ECO:0000256" key="5">
    <source>
        <dbReference type="ARBA" id="ARBA00023014"/>
    </source>
</evidence>